<dbReference type="RefSeq" id="WP_014989200.1">
    <property type="nucleotide sequence ID" value="NC_018681.1"/>
</dbReference>
<dbReference type="AlphaFoldDB" id="K0F2F3"/>
<feature type="region of interest" description="Disordered" evidence="1">
    <location>
        <begin position="146"/>
        <end position="192"/>
    </location>
</feature>
<dbReference type="STRING" id="1133849.O3I_042040"/>
<dbReference type="Proteomes" id="UP000006304">
    <property type="component" value="Chromosome"/>
</dbReference>
<accession>K0F2F3</accession>
<dbReference type="KEGG" id="nbr:O3I_042040"/>
<name>K0F2F3_NOCB7</name>
<sequence length="192" mass="20293">MDEIEYVFGTGVGPPHVWTSAADLSLASPGDAVQLDFDGDGLTDDALWDSAGLGIADVAALDLNDDGVLDHFYTDPTGLGTWNHHVTGTTADAVDEPLNWIHRTDGFGAEGPQAPDPNVAQQDSAVVPCAVEPPFETMRPATFHPPAIHTEVKPPGTAPDNLPHTDHTDLPDYLTQWTNRTGGDPGRAPTIA</sequence>
<reference evidence="2 3" key="1">
    <citation type="journal article" date="2012" name="J. Bacteriol.">
        <title>Complete genome sequence of Nocardia brasiliensis HUJEG-1.</title>
        <authorList>
            <person name="Vera-Cabrera L."/>
            <person name="Ortiz-Lopez R."/>
            <person name="Elizondo-Gonzalez R."/>
            <person name="Perez-Maya A.A."/>
            <person name="Ocampo-Candiani J."/>
        </authorList>
    </citation>
    <scope>NUCLEOTIDE SEQUENCE [LARGE SCALE GENOMIC DNA]</scope>
    <source>
        <strain evidence="3">ATCC 700358</strain>
    </source>
</reference>
<gene>
    <name evidence="2" type="ORF">O3I_042040</name>
</gene>
<keyword evidence="3" id="KW-1185">Reference proteome</keyword>
<dbReference type="eggNOG" id="ENOG502ZPDC">
    <property type="taxonomic scope" value="Bacteria"/>
</dbReference>
<dbReference type="EMBL" id="CP003876">
    <property type="protein sequence ID" value="AFU06353.1"/>
    <property type="molecule type" value="Genomic_DNA"/>
</dbReference>
<protein>
    <submittedName>
        <fullName evidence="2">Uncharacterized protein</fullName>
    </submittedName>
</protein>
<evidence type="ECO:0000313" key="2">
    <source>
        <dbReference type="EMBL" id="AFU06353.1"/>
    </source>
</evidence>
<dbReference type="HOGENOM" id="CLU_1413888_0_0_11"/>
<proteinExistence type="predicted"/>
<evidence type="ECO:0000313" key="3">
    <source>
        <dbReference type="Proteomes" id="UP000006304"/>
    </source>
</evidence>
<organism evidence="2 3">
    <name type="scientific">Nocardia brasiliensis (strain ATCC 700358 / HUJEG-1)</name>
    <dbReference type="NCBI Taxonomy" id="1133849"/>
    <lineage>
        <taxon>Bacteria</taxon>
        <taxon>Bacillati</taxon>
        <taxon>Actinomycetota</taxon>
        <taxon>Actinomycetes</taxon>
        <taxon>Mycobacteriales</taxon>
        <taxon>Nocardiaceae</taxon>
        <taxon>Nocardia</taxon>
    </lineage>
</organism>
<evidence type="ECO:0000256" key="1">
    <source>
        <dbReference type="SAM" id="MobiDB-lite"/>
    </source>
</evidence>